<evidence type="ECO:0000256" key="1">
    <source>
        <dbReference type="SAM" id="SignalP"/>
    </source>
</evidence>
<keyword evidence="1" id="KW-0732">Signal</keyword>
<dbReference type="PROSITE" id="PS51257">
    <property type="entry name" value="PROKAR_LIPOPROTEIN"/>
    <property type="match status" value="1"/>
</dbReference>
<name>A0A6N6VFV8_9HYPH</name>
<dbReference type="EMBL" id="WESC01000019">
    <property type="protein sequence ID" value="KAB7738572.1"/>
    <property type="molecule type" value="Genomic_DNA"/>
</dbReference>
<evidence type="ECO:0000313" key="2">
    <source>
        <dbReference type="EMBL" id="KAB7738572.1"/>
    </source>
</evidence>
<feature type="chain" id="PRO_5026766597" evidence="1">
    <location>
        <begin position="22"/>
        <end position="95"/>
    </location>
</feature>
<reference evidence="2 3" key="1">
    <citation type="submission" date="2019-09" db="EMBL/GenBank/DDBJ databases">
        <title>Parvibaculum sedimenti sp. nov., isolated from sediment.</title>
        <authorList>
            <person name="Wang Y."/>
        </authorList>
    </citation>
    <scope>NUCLEOTIDE SEQUENCE [LARGE SCALE GENOMIC DNA]</scope>
    <source>
        <strain evidence="2 3">HXT-9</strain>
    </source>
</reference>
<feature type="signal peptide" evidence="1">
    <location>
        <begin position="1"/>
        <end position="21"/>
    </location>
</feature>
<comment type="caution">
    <text evidence="2">The sequence shown here is derived from an EMBL/GenBank/DDBJ whole genome shotgun (WGS) entry which is preliminary data.</text>
</comment>
<evidence type="ECO:0000313" key="3">
    <source>
        <dbReference type="Proteomes" id="UP000468901"/>
    </source>
</evidence>
<dbReference type="Proteomes" id="UP000468901">
    <property type="component" value="Unassembled WGS sequence"/>
</dbReference>
<sequence>MSPRLLLTAAIPLLLAGCASTETVIATQAVTLSCTYVKSTSIEEAAGGLEVEVPTTITVTKTATTAEEAANAIKKETDGKPCTQIAINTNGAASK</sequence>
<keyword evidence="3" id="KW-1185">Reference proteome</keyword>
<accession>A0A6N6VFV8</accession>
<dbReference type="AlphaFoldDB" id="A0A6N6VFV8"/>
<proteinExistence type="predicted"/>
<protein>
    <submittedName>
        <fullName evidence="2">Uncharacterized protein</fullName>
    </submittedName>
</protein>
<dbReference type="RefSeq" id="WP_152217449.1">
    <property type="nucleotide sequence ID" value="NZ_JBAQYD010000223.1"/>
</dbReference>
<gene>
    <name evidence="2" type="ORF">F2P47_16305</name>
</gene>
<organism evidence="2 3">
    <name type="scientific">Parvibaculum sedimenti</name>
    <dbReference type="NCBI Taxonomy" id="2608632"/>
    <lineage>
        <taxon>Bacteria</taxon>
        <taxon>Pseudomonadati</taxon>
        <taxon>Pseudomonadota</taxon>
        <taxon>Alphaproteobacteria</taxon>
        <taxon>Hyphomicrobiales</taxon>
        <taxon>Parvibaculaceae</taxon>
        <taxon>Parvibaculum</taxon>
    </lineage>
</organism>